<evidence type="ECO:0000313" key="5">
    <source>
        <dbReference type="Proteomes" id="UP001153069"/>
    </source>
</evidence>
<accession>A0A9N8D9H8</accession>
<dbReference type="PROSITE" id="PS50106">
    <property type="entry name" value="PDZ"/>
    <property type="match status" value="2"/>
</dbReference>
<dbReference type="Proteomes" id="UP001153069">
    <property type="component" value="Unassembled WGS sequence"/>
</dbReference>
<dbReference type="Pfam" id="PF00595">
    <property type="entry name" value="PDZ"/>
    <property type="match status" value="1"/>
</dbReference>
<dbReference type="AlphaFoldDB" id="A0A9N8D9H8"/>
<evidence type="ECO:0000259" key="3">
    <source>
        <dbReference type="PROSITE" id="PS50106"/>
    </source>
</evidence>
<name>A0A9N8D9H8_9STRA</name>
<evidence type="ECO:0000256" key="2">
    <source>
        <dbReference type="SAM" id="Phobius"/>
    </source>
</evidence>
<dbReference type="SMART" id="SM00228">
    <property type="entry name" value="PDZ"/>
    <property type="match status" value="2"/>
</dbReference>
<dbReference type="InterPro" id="IPR036034">
    <property type="entry name" value="PDZ_sf"/>
</dbReference>
<proteinExistence type="predicted"/>
<feature type="region of interest" description="Disordered" evidence="1">
    <location>
        <begin position="272"/>
        <end position="293"/>
    </location>
</feature>
<dbReference type="EMBL" id="CAICTM010000004">
    <property type="protein sequence ID" value="CAB9496415.1"/>
    <property type="molecule type" value="Genomic_DNA"/>
</dbReference>
<dbReference type="InterPro" id="IPR001478">
    <property type="entry name" value="PDZ"/>
</dbReference>
<organism evidence="4 5">
    <name type="scientific">Seminavis robusta</name>
    <dbReference type="NCBI Taxonomy" id="568900"/>
    <lineage>
        <taxon>Eukaryota</taxon>
        <taxon>Sar</taxon>
        <taxon>Stramenopiles</taxon>
        <taxon>Ochrophyta</taxon>
        <taxon>Bacillariophyta</taxon>
        <taxon>Bacillariophyceae</taxon>
        <taxon>Bacillariophycidae</taxon>
        <taxon>Naviculales</taxon>
        <taxon>Naviculaceae</taxon>
        <taxon>Seminavis</taxon>
    </lineage>
</organism>
<keyword evidence="2" id="KW-0812">Transmembrane</keyword>
<keyword evidence="2" id="KW-0472">Membrane</keyword>
<dbReference type="CDD" id="cd00136">
    <property type="entry name" value="PDZ_canonical"/>
    <property type="match status" value="1"/>
</dbReference>
<reference evidence="4" key="1">
    <citation type="submission" date="2020-06" db="EMBL/GenBank/DDBJ databases">
        <authorList>
            <consortium name="Plant Systems Biology data submission"/>
        </authorList>
    </citation>
    <scope>NUCLEOTIDE SEQUENCE</scope>
    <source>
        <strain evidence="4">D6</strain>
    </source>
</reference>
<feature type="domain" description="PDZ" evidence="3">
    <location>
        <begin position="179"/>
        <end position="261"/>
    </location>
</feature>
<protein>
    <recommendedName>
        <fullName evidence="3">PDZ domain-containing protein</fullName>
    </recommendedName>
</protein>
<dbReference type="SUPFAM" id="SSF50156">
    <property type="entry name" value="PDZ domain-like"/>
    <property type="match status" value="2"/>
</dbReference>
<evidence type="ECO:0000313" key="4">
    <source>
        <dbReference type="EMBL" id="CAB9496415.1"/>
    </source>
</evidence>
<dbReference type="InterPro" id="IPR051342">
    <property type="entry name" value="PDZ_scaffold"/>
</dbReference>
<dbReference type="OrthoDB" id="48498at2759"/>
<comment type="caution">
    <text evidence="4">The sequence shown here is derived from an EMBL/GenBank/DDBJ whole genome shotgun (WGS) entry which is preliminary data.</text>
</comment>
<evidence type="ECO:0000256" key="1">
    <source>
        <dbReference type="SAM" id="MobiDB-lite"/>
    </source>
</evidence>
<keyword evidence="5" id="KW-1185">Reference proteome</keyword>
<feature type="transmembrane region" description="Helical" evidence="2">
    <location>
        <begin position="310"/>
        <end position="329"/>
    </location>
</feature>
<gene>
    <name evidence="4" type="ORF">SEMRO_4_G003900.1</name>
</gene>
<sequence length="331" mass="35795">MTDHHHSSSHFEEASAVNAETFSDTFSNTHTEDDLPVIELSSEYSANGEDIQKVQEGVQAQLCPTAIAVAELVTTARDIESGWLARSARAEFISATFVKPDASTGLGFNLCKKKPRIASIRDGGQASSSPLRVGDRLISINKKLCSSMGSASIRKLVQSLTGPIEIVVHNKGGSPVFVESMVTKSHKQERCGLVLTRSGHDGKLLVSSICEGHVFVNSLINQGDEIVSINRITCHHLSAVEAANIIKETPTHVTVIARTLRETGVVVAELPSTGRESRSAANHRSRSAANHSSNRAAALRQARCRAFRHNVYILLVVGLFAIILFYTFLCV</sequence>
<dbReference type="Gene3D" id="2.30.42.10">
    <property type="match status" value="2"/>
</dbReference>
<dbReference type="PANTHER" id="PTHR19964">
    <property type="entry name" value="MULTIPLE PDZ DOMAIN PROTEIN"/>
    <property type="match status" value="1"/>
</dbReference>
<keyword evidence="2" id="KW-1133">Transmembrane helix</keyword>
<dbReference type="PANTHER" id="PTHR19964:SF92">
    <property type="entry name" value="PATJ HOMOLOG"/>
    <property type="match status" value="1"/>
</dbReference>
<feature type="domain" description="PDZ" evidence="3">
    <location>
        <begin position="94"/>
        <end position="172"/>
    </location>
</feature>